<protein>
    <submittedName>
        <fullName evidence="1">Uncharacterized protein</fullName>
    </submittedName>
</protein>
<comment type="caution">
    <text evidence="1">The sequence shown here is derived from an EMBL/GenBank/DDBJ whole genome shotgun (WGS) entry which is preliminary data.</text>
</comment>
<proteinExistence type="predicted"/>
<keyword evidence="2" id="KW-1185">Reference proteome</keyword>
<dbReference type="EMBL" id="JAVRHL010000005">
    <property type="protein sequence ID" value="MDT0684503.1"/>
    <property type="molecule type" value="Genomic_DNA"/>
</dbReference>
<gene>
    <name evidence="1" type="ORF">RM543_17620</name>
</gene>
<dbReference type="Proteomes" id="UP001265259">
    <property type="component" value="Unassembled WGS sequence"/>
</dbReference>
<evidence type="ECO:0000313" key="1">
    <source>
        <dbReference type="EMBL" id="MDT0684503.1"/>
    </source>
</evidence>
<evidence type="ECO:0000313" key="2">
    <source>
        <dbReference type="Proteomes" id="UP001265259"/>
    </source>
</evidence>
<sequence length="109" mass="12194">MPNARAQNALQRVVAVFLRQSDIEFDEEIMAPLGRGLRYGIVFPYGCEHEFEADRLDLSLMSEAVFQPIYDIAARRGTGRLPGHEGRGADIRCGRDVRPERAESMRSGG</sequence>
<organism evidence="1 2">
    <name type="scientific">Tropicimonas omnivorans</name>
    <dbReference type="NCBI Taxonomy" id="3075590"/>
    <lineage>
        <taxon>Bacteria</taxon>
        <taxon>Pseudomonadati</taxon>
        <taxon>Pseudomonadota</taxon>
        <taxon>Alphaproteobacteria</taxon>
        <taxon>Rhodobacterales</taxon>
        <taxon>Roseobacteraceae</taxon>
        <taxon>Tropicimonas</taxon>
    </lineage>
</organism>
<reference evidence="1 2" key="1">
    <citation type="submission" date="2023-09" db="EMBL/GenBank/DDBJ databases">
        <authorList>
            <person name="Rey-Velasco X."/>
        </authorList>
    </citation>
    <scope>NUCLEOTIDE SEQUENCE [LARGE SCALE GENOMIC DNA]</scope>
    <source>
        <strain evidence="1 2">F158</strain>
    </source>
</reference>
<name>A0ABU3DLB3_9RHOB</name>
<dbReference type="RefSeq" id="WP_311694076.1">
    <property type="nucleotide sequence ID" value="NZ_JAVRHL010000005.1"/>
</dbReference>
<accession>A0ABU3DLB3</accession>